<dbReference type="EnsemblMetazoa" id="MESCA003072-RA">
    <property type="protein sequence ID" value="MESCA003072-PA"/>
    <property type="gene ID" value="MESCA003072"/>
</dbReference>
<dbReference type="OMA" id="RMHIERW"/>
<evidence type="ECO:0000256" key="4">
    <source>
        <dbReference type="ARBA" id="ARBA00012583"/>
    </source>
</evidence>
<name>T1GI05_MEGSC</name>
<evidence type="ECO:0000256" key="8">
    <source>
        <dbReference type="ARBA" id="ARBA00022824"/>
    </source>
</evidence>
<keyword evidence="15" id="KW-1185">Reference proteome</keyword>
<evidence type="ECO:0000313" key="14">
    <source>
        <dbReference type="EnsemblMetazoa" id="MESCA003072-PA"/>
    </source>
</evidence>
<evidence type="ECO:0000256" key="2">
    <source>
        <dbReference type="ARBA" id="ARBA00004922"/>
    </source>
</evidence>
<keyword evidence="7" id="KW-0812">Transmembrane</keyword>
<dbReference type="Pfam" id="PF00535">
    <property type="entry name" value="Glycos_transf_2"/>
    <property type="match status" value="1"/>
</dbReference>
<dbReference type="PANTHER" id="PTHR10859">
    <property type="entry name" value="GLYCOSYL TRANSFERASE"/>
    <property type="match status" value="1"/>
</dbReference>
<evidence type="ECO:0000256" key="6">
    <source>
        <dbReference type="ARBA" id="ARBA00022679"/>
    </source>
</evidence>
<reference evidence="14" key="2">
    <citation type="submission" date="2015-06" db="UniProtKB">
        <authorList>
            <consortium name="EnsemblMetazoa"/>
        </authorList>
    </citation>
    <scope>IDENTIFICATION</scope>
</reference>
<comment type="pathway">
    <text evidence="2">Protein modification; protein glycosylation.</text>
</comment>
<evidence type="ECO:0000313" key="15">
    <source>
        <dbReference type="Proteomes" id="UP000015102"/>
    </source>
</evidence>
<reference evidence="15" key="1">
    <citation type="submission" date="2013-02" db="EMBL/GenBank/DDBJ databases">
        <authorList>
            <person name="Hughes D."/>
        </authorList>
    </citation>
    <scope>NUCLEOTIDE SEQUENCE</scope>
    <source>
        <strain>Durham</strain>
        <strain evidence="15">NC isolate 2 -- Noor lab</strain>
    </source>
</reference>
<dbReference type="EMBL" id="CAQQ02146527">
    <property type="status" value="NOT_ANNOTATED_CDS"/>
    <property type="molecule type" value="Genomic_DNA"/>
</dbReference>
<dbReference type="InterPro" id="IPR029044">
    <property type="entry name" value="Nucleotide-diphossugar_trans"/>
</dbReference>
<dbReference type="GO" id="GO:0005789">
    <property type="term" value="C:endoplasmic reticulum membrane"/>
    <property type="evidence" value="ECO:0007669"/>
    <property type="project" value="UniProtKB-SubCell"/>
</dbReference>
<comment type="catalytic activity">
    <reaction evidence="12">
        <text>a di-trans,poly-cis-dolichyl phosphate + UDP-alpha-D-glucose = a di-trans,poly-cis-dolichyl beta-D-glucosyl phosphate + UDP</text>
        <dbReference type="Rhea" id="RHEA:15401"/>
        <dbReference type="Rhea" id="RHEA-COMP:19498"/>
        <dbReference type="Rhea" id="RHEA-COMP:19502"/>
        <dbReference type="ChEBI" id="CHEBI:57525"/>
        <dbReference type="ChEBI" id="CHEBI:57683"/>
        <dbReference type="ChEBI" id="CHEBI:58223"/>
        <dbReference type="ChEBI" id="CHEBI:58885"/>
        <dbReference type="EC" id="2.4.1.117"/>
    </reaction>
    <physiologicalReaction direction="left-to-right" evidence="12">
        <dbReference type="Rhea" id="RHEA:15402"/>
    </physiologicalReaction>
</comment>
<evidence type="ECO:0000256" key="11">
    <source>
        <dbReference type="ARBA" id="ARBA00023136"/>
    </source>
</evidence>
<evidence type="ECO:0000259" key="13">
    <source>
        <dbReference type="Pfam" id="PF00535"/>
    </source>
</evidence>
<dbReference type="Proteomes" id="UP000015102">
    <property type="component" value="Unassembled WGS sequence"/>
</dbReference>
<keyword evidence="9" id="KW-0735">Signal-anchor</keyword>
<dbReference type="GO" id="GO:0006487">
    <property type="term" value="P:protein N-linked glycosylation"/>
    <property type="evidence" value="ECO:0007669"/>
    <property type="project" value="TreeGrafter"/>
</dbReference>
<keyword evidence="5" id="KW-0328">Glycosyltransferase</keyword>
<evidence type="ECO:0000256" key="12">
    <source>
        <dbReference type="ARBA" id="ARBA00045097"/>
    </source>
</evidence>
<dbReference type="Gene3D" id="3.90.550.10">
    <property type="entry name" value="Spore Coat Polysaccharide Biosynthesis Protein SpsA, Chain A"/>
    <property type="match status" value="1"/>
</dbReference>
<evidence type="ECO:0000256" key="1">
    <source>
        <dbReference type="ARBA" id="ARBA00004389"/>
    </source>
</evidence>
<feature type="domain" description="Glycosyltransferase 2-like" evidence="13">
    <location>
        <begin position="6"/>
        <end position="155"/>
    </location>
</feature>
<keyword evidence="11" id="KW-0472">Membrane</keyword>
<dbReference type="HOGENOM" id="CLU_033536_9_1_1"/>
<dbReference type="GO" id="GO:0004581">
    <property type="term" value="F:dolichyl-phosphate beta-glucosyltransferase activity"/>
    <property type="evidence" value="ECO:0007669"/>
    <property type="project" value="UniProtKB-EC"/>
</dbReference>
<evidence type="ECO:0000256" key="5">
    <source>
        <dbReference type="ARBA" id="ARBA00022676"/>
    </source>
</evidence>
<dbReference type="PANTHER" id="PTHR10859:SF91">
    <property type="entry name" value="DOLICHYL-PHOSPHATE BETA-GLUCOSYLTRANSFERASE"/>
    <property type="match status" value="1"/>
</dbReference>
<dbReference type="STRING" id="36166.T1GI05"/>
<dbReference type="EC" id="2.4.1.117" evidence="4"/>
<comment type="subcellular location">
    <subcellularLocation>
        <location evidence="1">Endoplasmic reticulum membrane</location>
        <topology evidence="1">Single-pass membrane protein</topology>
    </subcellularLocation>
</comment>
<evidence type="ECO:0000256" key="7">
    <source>
        <dbReference type="ARBA" id="ARBA00022692"/>
    </source>
</evidence>
<protein>
    <recommendedName>
        <fullName evidence="4">dolichyl-phosphate beta-glucosyltransferase</fullName>
        <ecNumber evidence="4">2.4.1.117</ecNumber>
    </recommendedName>
</protein>
<comment type="similarity">
    <text evidence="3">Belongs to the glycosyltransferase 2 family.</text>
</comment>
<evidence type="ECO:0000256" key="9">
    <source>
        <dbReference type="ARBA" id="ARBA00022968"/>
    </source>
</evidence>
<organism evidence="14 15">
    <name type="scientific">Megaselia scalaris</name>
    <name type="common">Humpbacked fly</name>
    <name type="synonym">Phora scalaris</name>
    <dbReference type="NCBI Taxonomy" id="36166"/>
    <lineage>
        <taxon>Eukaryota</taxon>
        <taxon>Metazoa</taxon>
        <taxon>Ecdysozoa</taxon>
        <taxon>Arthropoda</taxon>
        <taxon>Hexapoda</taxon>
        <taxon>Insecta</taxon>
        <taxon>Pterygota</taxon>
        <taxon>Neoptera</taxon>
        <taxon>Endopterygota</taxon>
        <taxon>Diptera</taxon>
        <taxon>Brachycera</taxon>
        <taxon>Muscomorpha</taxon>
        <taxon>Platypezoidea</taxon>
        <taxon>Phoridae</taxon>
        <taxon>Megaseliini</taxon>
        <taxon>Megaselia</taxon>
    </lineage>
</organism>
<dbReference type="InterPro" id="IPR035518">
    <property type="entry name" value="DPG_synthase"/>
</dbReference>
<keyword evidence="8" id="KW-0256">Endoplasmic reticulum</keyword>
<dbReference type="InterPro" id="IPR001173">
    <property type="entry name" value="Glyco_trans_2-like"/>
</dbReference>
<evidence type="ECO:0000256" key="3">
    <source>
        <dbReference type="ARBA" id="ARBA00006739"/>
    </source>
</evidence>
<sequence length="191" mass="21864">KEWKGSYEVILVSDGSQDKTVELGLKYSKKYTSAKFRVLDLLENRGKGGAVRLGMLSTRGKFCLFADADGATDFKDFSKLNELMNELTGNDFNTEAIVIGSRAHLEKESIATRSFFRTVLMHGFHFLVWFFTVKSVKDTQCGFKLLSRSAVQKLFTIMHVERWAFDVELLYLAEKMKIPIKEVAVNWQEIE</sequence>
<dbReference type="CDD" id="cd04188">
    <property type="entry name" value="DPG_synthase"/>
    <property type="match status" value="1"/>
</dbReference>
<dbReference type="SUPFAM" id="SSF53448">
    <property type="entry name" value="Nucleotide-diphospho-sugar transferases"/>
    <property type="match status" value="1"/>
</dbReference>
<keyword evidence="10" id="KW-1133">Transmembrane helix</keyword>
<evidence type="ECO:0000256" key="10">
    <source>
        <dbReference type="ARBA" id="ARBA00022989"/>
    </source>
</evidence>
<dbReference type="AlphaFoldDB" id="T1GI05"/>
<accession>T1GI05</accession>
<keyword evidence="6" id="KW-0808">Transferase</keyword>
<proteinExistence type="inferred from homology"/>